<dbReference type="GO" id="GO:0030416">
    <property type="term" value="P:methylamine metabolic process"/>
    <property type="evidence" value="ECO:0007669"/>
    <property type="project" value="InterPro"/>
</dbReference>
<dbReference type="STRING" id="145854.GA0074692_3879"/>
<dbReference type="UniPathway" id="UPA00895"/>
<dbReference type="GO" id="GO:0016020">
    <property type="term" value="C:membrane"/>
    <property type="evidence" value="ECO:0007669"/>
    <property type="project" value="UniProtKB-SubCell"/>
</dbReference>
<protein>
    <submittedName>
        <fullName evidence="7">Methylamine utilisation protein MauE</fullName>
    </submittedName>
</protein>
<dbReference type="RefSeq" id="WP_091646513.1">
    <property type="nucleotide sequence ID" value="NZ_FMHW01000002.1"/>
</dbReference>
<sequence>MIVTPSRTRAVSWPLLRPWLGVAARLGLAAVWFLAGGSKVGDLAASGRAVNAYQVMPYDLATVVGAALPFVELALGVLLLVGLATRLAAGVSAALLLVFVAGIASAWARGLAIDCGCFGGGGELAAGQHPAYLPEILRDLGFLALAGFLLIWPRTPASADGWLAGEPAVEDEDE</sequence>
<evidence type="ECO:0000313" key="7">
    <source>
        <dbReference type="EMBL" id="SCL34613.1"/>
    </source>
</evidence>
<accession>A0A1C6SZF6</accession>
<dbReference type="InterPro" id="IPR009908">
    <property type="entry name" value="Methylamine_util_MauE"/>
</dbReference>
<feature type="transmembrane region" description="Helical" evidence="5">
    <location>
        <begin position="87"/>
        <end position="108"/>
    </location>
</feature>
<feature type="domain" description="Methylamine utilisation protein MauE" evidence="6">
    <location>
        <begin position="18"/>
        <end position="150"/>
    </location>
</feature>
<keyword evidence="3 5" id="KW-1133">Transmembrane helix</keyword>
<evidence type="ECO:0000256" key="1">
    <source>
        <dbReference type="ARBA" id="ARBA00004141"/>
    </source>
</evidence>
<evidence type="ECO:0000256" key="5">
    <source>
        <dbReference type="SAM" id="Phobius"/>
    </source>
</evidence>
<feature type="transmembrane region" description="Helical" evidence="5">
    <location>
        <begin position="55"/>
        <end position="80"/>
    </location>
</feature>
<dbReference type="OrthoDB" id="5422529at2"/>
<dbReference type="AlphaFoldDB" id="A0A1C6SZF6"/>
<feature type="transmembrane region" description="Helical" evidence="5">
    <location>
        <begin position="15"/>
        <end position="35"/>
    </location>
</feature>
<dbReference type="Proteomes" id="UP000198959">
    <property type="component" value="Unassembled WGS sequence"/>
</dbReference>
<dbReference type="EMBL" id="FMHW01000002">
    <property type="protein sequence ID" value="SCL34613.1"/>
    <property type="molecule type" value="Genomic_DNA"/>
</dbReference>
<gene>
    <name evidence="7" type="ORF">GA0074692_3879</name>
</gene>
<dbReference type="Pfam" id="PF07291">
    <property type="entry name" value="MauE"/>
    <property type="match status" value="1"/>
</dbReference>
<name>A0A1C6SZF6_9ACTN</name>
<keyword evidence="8" id="KW-1185">Reference proteome</keyword>
<evidence type="ECO:0000313" key="8">
    <source>
        <dbReference type="Proteomes" id="UP000198959"/>
    </source>
</evidence>
<evidence type="ECO:0000256" key="2">
    <source>
        <dbReference type="ARBA" id="ARBA00022692"/>
    </source>
</evidence>
<evidence type="ECO:0000256" key="3">
    <source>
        <dbReference type="ARBA" id="ARBA00022989"/>
    </source>
</evidence>
<evidence type="ECO:0000256" key="4">
    <source>
        <dbReference type="ARBA" id="ARBA00023136"/>
    </source>
</evidence>
<keyword evidence="2 5" id="KW-0812">Transmembrane</keyword>
<evidence type="ECO:0000259" key="6">
    <source>
        <dbReference type="Pfam" id="PF07291"/>
    </source>
</evidence>
<organism evidence="7 8">
    <name type="scientific">Micromonospora pallida</name>
    <dbReference type="NCBI Taxonomy" id="145854"/>
    <lineage>
        <taxon>Bacteria</taxon>
        <taxon>Bacillati</taxon>
        <taxon>Actinomycetota</taxon>
        <taxon>Actinomycetes</taxon>
        <taxon>Micromonosporales</taxon>
        <taxon>Micromonosporaceae</taxon>
        <taxon>Micromonospora</taxon>
    </lineage>
</organism>
<reference evidence="8" key="1">
    <citation type="submission" date="2016-06" db="EMBL/GenBank/DDBJ databases">
        <authorList>
            <person name="Varghese N."/>
            <person name="Submissions Spin"/>
        </authorList>
    </citation>
    <scope>NUCLEOTIDE SEQUENCE [LARGE SCALE GENOMIC DNA]</scope>
    <source>
        <strain evidence="8">DSM 43817</strain>
    </source>
</reference>
<proteinExistence type="predicted"/>
<keyword evidence="4 5" id="KW-0472">Membrane</keyword>
<comment type="subcellular location">
    <subcellularLocation>
        <location evidence="1">Membrane</location>
        <topology evidence="1">Multi-pass membrane protein</topology>
    </subcellularLocation>
</comment>